<evidence type="ECO:0000313" key="2">
    <source>
        <dbReference type="EMBL" id="SEN84269.1"/>
    </source>
</evidence>
<dbReference type="AlphaFoldDB" id="A0A1H8JU89"/>
<reference evidence="3" key="1">
    <citation type="submission" date="2016-10" db="EMBL/GenBank/DDBJ databases">
        <authorList>
            <person name="Wibberg D."/>
        </authorList>
    </citation>
    <scope>NUCLEOTIDE SEQUENCE [LARGE SCALE GENOMIC DNA]</scope>
</reference>
<protein>
    <submittedName>
        <fullName evidence="1">Abortive infection bacteriophage resistance protein</fullName>
    </submittedName>
</protein>
<dbReference type="Proteomes" id="UP000183063">
    <property type="component" value="Unassembled WGS sequence"/>
</dbReference>
<evidence type="ECO:0000313" key="1">
    <source>
        <dbReference type="EMBL" id="SEH79362.1"/>
    </source>
</evidence>
<dbReference type="InterPro" id="IPR011664">
    <property type="entry name" value="Abi_system_AbiD/AbiF-like"/>
</dbReference>
<dbReference type="EMBL" id="FNXB01000010">
    <property type="protein sequence ID" value="SEH79362.1"/>
    <property type="molecule type" value="Genomic_DNA"/>
</dbReference>
<reference evidence="1" key="3">
    <citation type="submission" date="2016-10" db="EMBL/GenBank/DDBJ databases">
        <authorList>
            <person name="de Groot N.N."/>
        </authorList>
    </citation>
    <scope>NUCLEOTIDE SEQUENCE [LARGE SCALE GENOMIC DNA]</scope>
    <source>
        <strain evidence="1">CCBAU85039</strain>
    </source>
</reference>
<name>A0A1H8JU89_9HYPH</name>
<dbReference type="Pfam" id="PF07751">
    <property type="entry name" value="Abi_2"/>
    <property type="match status" value="1"/>
</dbReference>
<dbReference type="Proteomes" id="UP000198939">
    <property type="component" value="Unassembled WGS sequence"/>
</dbReference>
<organism evidence="1 3">
    <name type="scientific">Rhizobium tibeticum</name>
    <dbReference type="NCBI Taxonomy" id="501024"/>
    <lineage>
        <taxon>Bacteria</taxon>
        <taxon>Pseudomonadati</taxon>
        <taxon>Pseudomonadota</taxon>
        <taxon>Alphaproteobacteria</taxon>
        <taxon>Hyphomicrobiales</taxon>
        <taxon>Rhizobiaceae</taxon>
        <taxon>Rhizobium/Agrobacterium group</taxon>
        <taxon>Rhizobium</taxon>
    </lineage>
</organism>
<evidence type="ECO:0000313" key="3">
    <source>
        <dbReference type="Proteomes" id="UP000183063"/>
    </source>
</evidence>
<keyword evidence="4" id="KW-1185">Reference proteome</keyword>
<reference evidence="2 4" key="2">
    <citation type="submission" date="2016-10" db="EMBL/GenBank/DDBJ databases">
        <authorList>
            <person name="Varghese N."/>
            <person name="Submissions S."/>
        </authorList>
    </citation>
    <scope>NUCLEOTIDE SEQUENCE [LARGE SCALE GENOMIC DNA]</scope>
    <source>
        <strain evidence="2 4">CGMCC 1.7071</strain>
    </source>
</reference>
<dbReference type="InterPro" id="IPR017034">
    <property type="entry name" value="Abi_system_AbiD/AbiF"/>
</dbReference>
<dbReference type="EMBL" id="FOCV01000008">
    <property type="protein sequence ID" value="SEN84269.1"/>
    <property type="molecule type" value="Genomic_DNA"/>
</dbReference>
<dbReference type="STRING" id="501024.RTCCBAU85039_2396"/>
<dbReference type="PIRSF" id="PIRSF034934">
    <property type="entry name" value="AbiF_AbiD"/>
    <property type="match status" value="1"/>
</dbReference>
<evidence type="ECO:0000313" key="4">
    <source>
        <dbReference type="Proteomes" id="UP000198939"/>
    </source>
</evidence>
<sequence length="318" mass="36153">MTYNKPHLPVPQQRALLESRGLLIADPAKAEEYLQRIGYYRLSAYWYPFRKIEKQADGSYKLGDHFKDGTDFGHVTALYAFDKTLRLLALDALERIEVSIRTEVALCLGSHDPTGHRDPKKLDKRFTTPGTGFQNSKHDGWLKQLDDRAASSKEEFANHFRSKYPNSHMPIWIAVELLDFGPLSHLLAGMRYADLQTISKSYGGLQPHLIKSWIRALCGVRNVCAHHSRLWNKPLVDQPALPRQGEVPEMDHLAHTPGGNRRIYAAFSVMQTLLKLVNPRTKWAERLKAHMATFPAAPNVTIADAGFPANWEQLPLWK</sequence>
<accession>A0A1H8JU89</accession>
<proteinExistence type="predicted"/>
<gene>
    <name evidence="1" type="ORF">RTCCBAU85039_2396</name>
    <name evidence="2" type="ORF">SAMN05216228_100862</name>
</gene>
<dbReference type="RefSeq" id="WP_072375021.1">
    <property type="nucleotide sequence ID" value="NZ_FNXB01000010.1"/>
</dbReference>